<name>A0A384J5L7_BOTFB</name>
<dbReference type="GeneID" id="5442044"/>
<keyword evidence="1" id="KW-0677">Repeat</keyword>
<evidence type="ECO:0008006" key="7">
    <source>
        <dbReference type="Google" id="ProtNLM"/>
    </source>
</evidence>
<dbReference type="PANTHER" id="PTHR47933:SF40">
    <property type="entry name" value="PENTATRICOPEPTIDE REPEAT-CONTAINING PROTEIN 1, MITOCHONDRIAL-RELATED"/>
    <property type="match status" value="1"/>
</dbReference>
<dbReference type="InterPro" id="IPR002885">
    <property type="entry name" value="PPR_rpt"/>
</dbReference>
<evidence type="ECO:0000256" key="1">
    <source>
        <dbReference type="ARBA" id="ARBA00022737"/>
    </source>
</evidence>
<dbReference type="PROSITE" id="PS51375">
    <property type="entry name" value="PPR"/>
    <property type="match status" value="1"/>
</dbReference>
<protein>
    <recommendedName>
        <fullName evidence="7">Pentatricopeptide repeat protein</fullName>
    </recommendedName>
</protein>
<sequence length="891" mass="101397">MPPPPTNFTSSIRGFVCKSCRTKLQIPPRAPLLSRHFTAQKTPLRSIDRGGKVPPLASKTQSQQVEQTDEPFYKYYDETPDGVRTEAQGDPEEEELLEGLQEAVREIKEDIGEVSAEELEEVNEDEEPSLHMEEWEDAMDAKIERLQAEVDRLEGITNKPGPMSEEDRQKIRNYFLKSVEEGKFQYEAETSTELSPPPTSSTTQQFLASEPKANSIANPRPNSNSILIPEKAYPPTARPHLKVLNSTLQKIEHHYGRSNFQMNESLMHKLWKQYVLCRKTILSEPGEVSPETWKLLWGYISLPDPTNLDRMAHVRRLGLDMQKAGLHLGGPTLLLYIEAVFVEGDPRTAIDIWKSAWQTFSKEESLLDQYLELGTRMFAENGNIDEARKAASIVIQRSNNPLSARILIHTIQGCLASTIENRTLEAWNIYLDFRKHMRSSMEMEDYDVISGLFMRAGKHHEALAIFKDMMLSNDPAALRYDSLTTQDYEQFPSMLNNKYFFGKWMKKLIGSGDLDEASRVLDLMRDFGICPDAKFTNGLMGAWFRSGKLKNRKLAEEMGWSMIAARLDFVKARDQGVKVLLPPLTAVKGTNKREYKLASFNLHPPATIETFAILMDQYVKGQKHEQLLDLYTTLGKAKIPANTYFMNTAIKAESKSSLDTKEMYYSFVSDGVKPDIETFLQLWHSLKQRNMQRHRRHTFFTPAELFAEMMRWRHELKAELGKDDLPKDIYNSIILNFGLVDDQPGTAVALRAMQKYFGTYPTDDTARNIILQITAIGATTGPRLRRLNINKGTKERVRQVTKVLAMLQSQRIEALADLGIVYDDLQEQAKSEEALTLLSDLLRIVALQVNGGQEGRMDIVKSSQTAAKMMGVPDCVPWMVYNTADEELLEV</sequence>
<reference evidence="5 6" key="1">
    <citation type="journal article" date="2011" name="PLoS Genet.">
        <title>Genomic analysis of the necrotrophic fungal pathogens Sclerotinia sclerotiorum and Botrytis cinerea.</title>
        <authorList>
            <person name="Amselem J."/>
            <person name="Cuomo C.A."/>
            <person name="van Kan J.A."/>
            <person name="Viaud M."/>
            <person name="Benito E.P."/>
            <person name="Couloux A."/>
            <person name="Coutinho P.M."/>
            <person name="de Vries R.P."/>
            <person name="Dyer P.S."/>
            <person name="Fillinger S."/>
            <person name="Fournier E."/>
            <person name="Gout L."/>
            <person name="Hahn M."/>
            <person name="Kohn L."/>
            <person name="Lapalu N."/>
            <person name="Plummer K.M."/>
            <person name="Pradier J.M."/>
            <person name="Quevillon E."/>
            <person name="Sharon A."/>
            <person name="Simon A."/>
            <person name="ten Have A."/>
            <person name="Tudzynski B."/>
            <person name="Tudzynski P."/>
            <person name="Wincker P."/>
            <person name="Andrew M."/>
            <person name="Anthouard V."/>
            <person name="Beever R.E."/>
            <person name="Beffa R."/>
            <person name="Benoit I."/>
            <person name="Bouzid O."/>
            <person name="Brault B."/>
            <person name="Chen Z."/>
            <person name="Choquer M."/>
            <person name="Collemare J."/>
            <person name="Cotton P."/>
            <person name="Danchin E.G."/>
            <person name="Da Silva C."/>
            <person name="Gautier A."/>
            <person name="Giraud C."/>
            <person name="Giraud T."/>
            <person name="Gonzalez C."/>
            <person name="Grossetete S."/>
            <person name="Guldener U."/>
            <person name="Henrissat B."/>
            <person name="Howlett B.J."/>
            <person name="Kodira C."/>
            <person name="Kretschmer M."/>
            <person name="Lappartient A."/>
            <person name="Leroch M."/>
            <person name="Levis C."/>
            <person name="Mauceli E."/>
            <person name="Neuveglise C."/>
            <person name="Oeser B."/>
            <person name="Pearson M."/>
            <person name="Poulain J."/>
            <person name="Poussereau N."/>
            <person name="Quesneville H."/>
            <person name="Rascle C."/>
            <person name="Schumacher J."/>
            <person name="Segurens B."/>
            <person name="Sexton A."/>
            <person name="Silva E."/>
            <person name="Sirven C."/>
            <person name="Soanes D.M."/>
            <person name="Talbot N.J."/>
            <person name="Templeton M."/>
            <person name="Yandava C."/>
            <person name="Yarden O."/>
            <person name="Zeng Q."/>
            <person name="Rollins J.A."/>
            <person name="Lebrun M.H."/>
            <person name="Dickman M."/>
        </authorList>
    </citation>
    <scope>NUCLEOTIDE SEQUENCE [LARGE SCALE GENOMIC DNA]</scope>
    <source>
        <strain evidence="5 6">B05.10</strain>
    </source>
</reference>
<dbReference type="KEGG" id="bfu:BCIN_01g05450"/>
<dbReference type="OrthoDB" id="185373at2759"/>
<dbReference type="GO" id="GO:0003729">
    <property type="term" value="F:mRNA binding"/>
    <property type="evidence" value="ECO:0007669"/>
    <property type="project" value="TreeGrafter"/>
</dbReference>
<dbReference type="Proteomes" id="UP000001798">
    <property type="component" value="Chromosome 1"/>
</dbReference>
<dbReference type="InterPro" id="IPR051240">
    <property type="entry name" value="Mito_RNA-Proc/Resp"/>
</dbReference>
<dbReference type="NCBIfam" id="TIGR00756">
    <property type="entry name" value="PPR"/>
    <property type="match status" value="1"/>
</dbReference>
<reference evidence="5 6" key="2">
    <citation type="journal article" date="2012" name="Eukaryot. Cell">
        <title>Genome update of Botrytis cinerea strains B05.10 and T4.</title>
        <authorList>
            <person name="Staats M."/>
            <person name="van Kan J.A."/>
        </authorList>
    </citation>
    <scope>NUCLEOTIDE SEQUENCE [LARGE SCALE GENOMIC DNA]</scope>
    <source>
        <strain evidence="5 6">B05.10</strain>
    </source>
</reference>
<feature type="repeat" description="PPR" evidence="2">
    <location>
        <begin position="497"/>
        <end position="531"/>
    </location>
</feature>
<evidence type="ECO:0000313" key="6">
    <source>
        <dbReference type="Proteomes" id="UP000001798"/>
    </source>
</evidence>
<evidence type="ECO:0000256" key="2">
    <source>
        <dbReference type="PROSITE-ProRule" id="PRU00708"/>
    </source>
</evidence>
<dbReference type="EMBL" id="CP009805">
    <property type="protein sequence ID" value="ATZ45836.1"/>
    <property type="molecule type" value="Genomic_DNA"/>
</dbReference>
<proteinExistence type="predicted"/>
<dbReference type="VEuPathDB" id="FungiDB:Bcin01g05450"/>
<evidence type="ECO:0000256" key="4">
    <source>
        <dbReference type="SAM" id="MobiDB-lite"/>
    </source>
</evidence>
<feature type="coiled-coil region" evidence="3">
    <location>
        <begin position="97"/>
        <end position="156"/>
    </location>
</feature>
<dbReference type="AlphaFoldDB" id="A0A384J5L7"/>
<evidence type="ECO:0000256" key="3">
    <source>
        <dbReference type="SAM" id="Coils"/>
    </source>
</evidence>
<organism evidence="5 6">
    <name type="scientific">Botryotinia fuckeliana (strain B05.10)</name>
    <name type="common">Noble rot fungus</name>
    <name type="synonym">Botrytis cinerea</name>
    <dbReference type="NCBI Taxonomy" id="332648"/>
    <lineage>
        <taxon>Eukaryota</taxon>
        <taxon>Fungi</taxon>
        <taxon>Dikarya</taxon>
        <taxon>Ascomycota</taxon>
        <taxon>Pezizomycotina</taxon>
        <taxon>Leotiomycetes</taxon>
        <taxon>Helotiales</taxon>
        <taxon>Sclerotiniaceae</taxon>
        <taxon>Botrytis</taxon>
    </lineage>
</organism>
<dbReference type="RefSeq" id="XP_001561396.2">
    <property type="nucleotide sequence ID" value="XM_001561346.2"/>
</dbReference>
<dbReference type="Gene3D" id="1.25.40.10">
    <property type="entry name" value="Tetratricopeptide repeat domain"/>
    <property type="match status" value="1"/>
</dbReference>
<accession>A0A384J5L7</accession>
<reference evidence="5 6" key="3">
    <citation type="journal article" date="2017" name="Mol. Plant Pathol.">
        <title>A gapless genome sequence of the fungus Botrytis cinerea.</title>
        <authorList>
            <person name="Van Kan J.A."/>
            <person name="Stassen J.H."/>
            <person name="Mosbach A."/>
            <person name="Van Der Lee T.A."/>
            <person name="Faino L."/>
            <person name="Farmer A.D."/>
            <person name="Papasotiriou D.G."/>
            <person name="Zhou S."/>
            <person name="Seidl M.F."/>
            <person name="Cottam E."/>
            <person name="Edel D."/>
            <person name="Hahn M."/>
            <person name="Schwartz D.C."/>
            <person name="Dietrich R.A."/>
            <person name="Widdison S."/>
            <person name="Scalliet G."/>
        </authorList>
    </citation>
    <scope>NUCLEOTIDE SEQUENCE [LARGE SCALE GENOMIC DNA]</scope>
    <source>
        <strain evidence="5 6">B05.10</strain>
    </source>
</reference>
<feature type="compositionally biased region" description="Polar residues" evidence="4">
    <location>
        <begin position="215"/>
        <end position="226"/>
    </location>
</feature>
<evidence type="ECO:0000313" key="5">
    <source>
        <dbReference type="EMBL" id="ATZ45836.1"/>
    </source>
</evidence>
<keyword evidence="6" id="KW-1185">Reference proteome</keyword>
<gene>
    <name evidence="5" type="ORF">BCIN_01g05450</name>
</gene>
<keyword evidence="3" id="KW-0175">Coiled coil</keyword>
<dbReference type="InterPro" id="IPR011990">
    <property type="entry name" value="TPR-like_helical_dom_sf"/>
</dbReference>
<feature type="region of interest" description="Disordered" evidence="4">
    <location>
        <begin position="187"/>
        <end position="229"/>
    </location>
</feature>
<feature type="region of interest" description="Disordered" evidence="4">
    <location>
        <begin position="34"/>
        <end position="68"/>
    </location>
</feature>
<dbReference type="PANTHER" id="PTHR47933">
    <property type="entry name" value="PENTATRICOPEPTIDE REPEAT-CONTAINING PROTEIN 1, MITOCHONDRIAL"/>
    <property type="match status" value="1"/>
</dbReference>